<reference evidence="8 9" key="1">
    <citation type="journal article" date="2010" name="Science">
        <title>Genomic comparison of the ants Camponotus floridanus and Harpegnathos saltator.</title>
        <authorList>
            <person name="Bonasio R."/>
            <person name="Zhang G."/>
            <person name="Ye C."/>
            <person name="Mutti N.S."/>
            <person name="Fang X."/>
            <person name="Qin N."/>
            <person name="Donahue G."/>
            <person name="Yang P."/>
            <person name="Li Q."/>
            <person name="Li C."/>
            <person name="Zhang P."/>
            <person name="Huang Z."/>
            <person name="Berger S.L."/>
            <person name="Reinberg D."/>
            <person name="Wang J."/>
            <person name="Liebig J."/>
        </authorList>
    </citation>
    <scope>NUCLEOTIDE SEQUENCE [LARGE SCALE GENOMIC DNA]</scope>
    <source>
        <strain evidence="9">C129</strain>
    </source>
</reference>
<dbReference type="GO" id="GO:0001682">
    <property type="term" value="P:tRNA 5'-leader removal"/>
    <property type="evidence" value="ECO:0007669"/>
    <property type="project" value="InterPro"/>
</dbReference>
<protein>
    <submittedName>
        <fullName evidence="8">Ribonucleases P/MRP protein subunit POP1</fullName>
    </submittedName>
</protein>
<dbReference type="EMBL" id="GL438484">
    <property type="protein sequence ID" value="EFN68946.1"/>
    <property type="molecule type" value="Genomic_DNA"/>
</dbReference>
<dbReference type="InterPro" id="IPR039182">
    <property type="entry name" value="Pop1"/>
</dbReference>
<sequence>MRKWQSASSQNLPSTSKQQPSHEKICLETHTWHAKRFHMIDKWGYKIPHYLKDKSSKVSYNAATKNCLLQDISYYTCIEIVGKKNLLEATLKEHCNPKKTFAAKMYTDGQKEGMVMFFKKNGYPQFPIGNVNFFWKLSYTKKKTIWIWVHPAFYSDFLSEIISSIEFKHNNAEQNKTDISHNLNDMYTNDAGCKMLVLKYALNRFSLSGPTALTVLKEALHVPSLIELDLDSKNCPMTKEQYSSLNEKLDTSTGNNVSVQPVEKMVIDENEKDTKGLTIQDRKEIMWHTKYYKKRENIEAFKIQKQMWQSLKVLESPRFPLPTYIIALTVLDPRFYLPVRSTKTEIPSSAENLHSQLSNNLNRSPIWNAQIRQIVSSSCVSKHTIDKIELGMSDNPYFSKDAKIPILLIQKPAVTSSGLGSRIDIIIPSRWAMAFWMALLMRSPLVGGLRETKLVVFESLGPYGPDINDPDTPAYREEASTRKEELTNEYFSHSPIQRVNFIKFGIWSPFFCDWKNLTKDWSDVEDFYVLRHFRLLALLRTVIKTIEHKNARSKSTVQGSQFDFREFDEYQNCLVQVKLSILNIGTLDDFAIICIPTPNDLRSFENNENYDGPMEKCHTDRNEEYRKILRRLHLMELEQLRHRVKLRYRVKRKKTSQDNVLPEEFDDIHDEINSAKRQKMISDHAEEMRKLYLPESTKVRHSCGREVMGYVTMGGYPFLRRKFIGIGYVTLPSLLKIIRKKSNIVLVRNNKELQYRFVRLEILVDINKRCK</sequence>
<dbReference type="GO" id="GO:0000172">
    <property type="term" value="C:ribonuclease MRP complex"/>
    <property type="evidence" value="ECO:0007669"/>
    <property type="project" value="InterPro"/>
</dbReference>
<keyword evidence="9" id="KW-1185">Reference proteome</keyword>
<evidence type="ECO:0000313" key="9">
    <source>
        <dbReference type="Proteomes" id="UP000000311"/>
    </source>
</evidence>
<evidence type="ECO:0000313" key="8">
    <source>
        <dbReference type="EMBL" id="EFN68946.1"/>
    </source>
</evidence>
<keyword evidence="2" id="KW-0819">tRNA processing</keyword>
<feature type="domain" description="POP1 C-terminal" evidence="7">
    <location>
        <begin position="573"/>
        <end position="764"/>
    </location>
</feature>
<accession>E2ACA0</accession>
<feature type="region of interest" description="Disordered" evidence="4">
    <location>
        <begin position="1"/>
        <end position="22"/>
    </location>
</feature>
<feature type="domain" description="POPLD" evidence="6">
    <location>
        <begin position="423"/>
        <end position="514"/>
    </location>
</feature>
<organism evidence="9">
    <name type="scientific">Camponotus floridanus</name>
    <name type="common">Florida carpenter ant</name>
    <dbReference type="NCBI Taxonomy" id="104421"/>
    <lineage>
        <taxon>Eukaryota</taxon>
        <taxon>Metazoa</taxon>
        <taxon>Ecdysozoa</taxon>
        <taxon>Arthropoda</taxon>
        <taxon>Hexapoda</taxon>
        <taxon>Insecta</taxon>
        <taxon>Pterygota</taxon>
        <taxon>Neoptera</taxon>
        <taxon>Endopterygota</taxon>
        <taxon>Hymenoptera</taxon>
        <taxon>Apocrita</taxon>
        <taxon>Aculeata</taxon>
        <taxon>Formicoidea</taxon>
        <taxon>Formicidae</taxon>
        <taxon>Formicinae</taxon>
        <taxon>Camponotus</taxon>
    </lineage>
</organism>
<evidence type="ECO:0000256" key="1">
    <source>
        <dbReference type="ARBA" id="ARBA00004123"/>
    </source>
</evidence>
<dbReference type="GO" id="GO:0005655">
    <property type="term" value="C:nucleolar ribonuclease P complex"/>
    <property type="evidence" value="ECO:0007669"/>
    <property type="project" value="InterPro"/>
</dbReference>
<dbReference type="Proteomes" id="UP000000311">
    <property type="component" value="Unassembled WGS sequence"/>
</dbReference>
<dbReference type="Pfam" id="PF08170">
    <property type="entry name" value="POPLD"/>
    <property type="match status" value="1"/>
</dbReference>
<keyword evidence="3" id="KW-0539">Nucleus</keyword>
<dbReference type="InterPro" id="IPR055079">
    <property type="entry name" value="POP1_C"/>
</dbReference>
<evidence type="ECO:0000259" key="6">
    <source>
        <dbReference type="Pfam" id="PF08170"/>
    </source>
</evidence>
<gene>
    <name evidence="8" type="ORF">EAG_02274</name>
</gene>
<dbReference type="Pfam" id="PF22770">
    <property type="entry name" value="POP1_C"/>
    <property type="match status" value="1"/>
</dbReference>
<dbReference type="OrthoDB" id="442863at2759"/>
<dbReference type="InterPro" id="IPR009723">
    <property type="entry name" value="Pop1_N"/>
</dbReference>
<dbReference type="InParanoid" id="E2ACA0"/>
<name>E2ACA0_CAMFO</name>
<dbReference type="STRING" id="104421.E2ACA0"/>
<dbReference type="OMA" id="KALSPMC"/>
<feature type="compositionally biased region" description="Polar residues" evidence="4">
    <location>
        <begin position="1"/>
        <end position="19"/>
    </location>
</feature>
<evidence type="ECO:0000259" key="7">
    <source>
        <dbReference type="Pfam" id="PF22770"/>
    </source>
</evidence>
<comment type="subcellular location">
    <subcellularLocation>
        <location evidence="1">Nucleus</location>
    </subcellularLocation>
</comment>
<dbReference type="Pfam" id="PF06978">
    <property type="entry name" value="POP1_N"/>
    <property type="match status" value="1"/>
</dbReference>
<feature type="domain" description="Pop1 N-terminal" evidence="5">
    <location>
        <begin position="17"/>
        <end position="82"/>
    </location>
</feature>
<dbReference type="AlphaFoldDB" id="E2ACA0"/>
<evidence type="ECO:0000256" key="3">
    <source>
        <dbReference type="ARBA" id="ARBA00023242"/>
    </source>
</evidence>
<proteinExistence type="predicted"/>
<dbReference type="FunCoup" id="E2ACA0">
    <property type="interactions" value="1247"/>
</dbReference>
<dbReference type="PANTHER" id="PTHR22731:SF3">
    <property type="entry name" value="RIBONUCLEASES P_MRP PROTEIN SUBUNIT POP1"/>
    <property type="match status" value="1"/>
</dbReference>
<dbReference type="PANTHER" id="PTHR22731">
    <property type="entry name" value="RIBONUCLEASES P/MRP PROTEIN SUBUNIT POP1"/>
    <property type="match status" value="1"/>
</dbReference>
<evidence type="ECO:0000256" key="2">
    <source>
        <dbReference type="ARBA" id="ARBA00022694"/>
    </source>
</evidence>
<dbReference type="KEGG" id="cfo:109609722"/>
<evidence type="ECO:0000256" key="4">
    <source>
        <dbReference type="SAM" id="MobiDB-lite"/>
    </source>
</evidence>
<dbReference type="InterPro" id="IPR012590">
    <property type="entry name" value="POPLD_dom"/>
</dbReference>
<evidence type="ECO:0000259" key="5">
    <source>
        <dbReference type="Pfam" id="PF06978"/>
    </source>
</evidence>